<dbReference type="Gene3D" id="3.40.50.300">
    <property type="entry name" value="P-loop containing nucleotide triphosphate hydrolases"/>
    <property type="match status" value="1"/>
</dbReference>
<dbReference type="Proteomes" id="UP001154400">
    <property type="component" value="Chromosome"/>
</dbReference>
<dbReference type="EMBL" id="FN563149">
    <property type="protein sequence ID" value="CBH47396.1"/>
    <property type="molecule type" value="Genomic_DNA"/>
</dbReference>
<evidence type="ECO:0008006" key="3">
    <source>
        <dbReference type="Google" id="ProtNLM"/>
    </source>
</evidence>
<dbReference type="InterPro" id="IPR027417">
    <property type="entry name" value="P-loop_NTPase"/>
</dbReference>
<evidence type="ECO:0000313" key="1">
    <source>
        <dbReference type="EMBL" id="CBH47396.1"/>
    </source>
</evidence>
<dbReference type="AlphaFoldDB" id="A0A3S5Y4E2"/>
<name>A0A3S5Y4E2_RHOH1</name>
<protein>
    <recommendedName>
        <fullName evidence="3">Uridine kinase</fullName>
    </recommendedName>
</protein>
<gene>
    <name evidence="1" type="ordered locus">REQ_13060</name>
</gene>
<evidence type="ECO:0000313" key="2">
    <source>
        <dbReference type="Proteomes" id="UP000006892"/>
    </source>
</evidence>
<dbReference type="KEGG" id="req:REQ_13060"/>
<accession>A0A3S5Y4E2</accession>
<proteinExistence type="predicted"/>
<organism evidence="1">
    <name type="scientific">Rhodococcus hoagii (strain 103S)</name>
    <name type="common">Rhodococcus equi</name>
    <dbReference type="NCBI Taxonomy" id="685727"/>
    <lineage>
        <taxon>Bacteria</taxon>
        <taxon>Bacillati</taxon>
        <taxon>Actinomycetota</taxon>
        <taxon>Actinomycetes</taxon>
        <taxon>Mycobacteriales</taxon>
        <taxon>Nocardiaceae</taxon>
        <taxon>Prescottella</taxon>
    </lineage>
</organism>
<reference evidence="1" key="1">
    <citation type="journal article" date="2010" name="PLoS Genet.">
        <title>The genome of a pathogenic rhodococcus: cooptive virulence underpinned by key gene acquisitions.</title>
        <authorList>
            <person name="Letek M."/>
            <person name="Gonzalez P."/>
            <person name="Macarthur I."/>
            <person name="Rodriguez H."/>
            <person name="Freeman T.C."/>
            <person name="Valero-Rello A."/>
            <person name="Blanco M."/>
            <person name="Buckley T."/>
            <person name="Cherevach I."/>
            <person name="Fahey R."/>
            <person name="Hapeshi A."/>
            <person name="Holdstock J."/>
            <person name="Leadon D."/>
            <person name="Navas J."/>
            <person name="Ocampo A."/>
            <person name="Quail M.A."/>
            <person name="Sanders M."/>
            <person name="Scortti M.M."/>
            <person name="Prescott J.F."/>
            <person name="Fogarty U."/>
            <person name="Meijer W.G."/>
            <person name="Parkhill J."/>
            <person name="Bentley S.D."/>
            <person name="Vazquez-Boland J.A."/>
        </authorList>
    </citation>
    <scope>NUCLEOTIDE SEQUENCE [LARGE SCALE GENOMIC DNA]</scope>
    <source>
        <strain evidence="1 2">103S</strain>
    </source>
</reference>
<sequence length="212" mass="23272">MPVRHTGSMIAFRPVAPDGLIELVATRAASAPDVRVVAISGADAADPVEFAERVAARLRLSGRPAAVVSLHDYVRPASLRFEHGHRDDYSYRHGWFDYPALLREVVTALRERRQWLPRLWDEAADRSARASVVEAGPGQVLLIAGPMLHGRGLDPDVVVQLTLSRGALERRTRPENLWTIDPLLAHDAAIDAPADIVVRYDHPDRPAISAGP</sequence>